<evidence type="ECO:0000313" key="10">
    <source>
        <dbReference type="Proteomes" id="UP000535511"/>
    </source>
</evidence>
<reference evidence="9 10" key="1">
    <citation type="submission" date="2020-07" db="EMBL/GenBank/DDBJ databases">
        <title>Sequencing the genomes of 1000 actinobacteria strains.</title>
        <authorList>
            <person name="Klenk H.-P."/>
        </authorList>
    </citation>
    <scope>NUCLEOTIDE SEQUENCE [LARGE SCALE GENOMIC DNA]</scope>
    <source>
        <strain evidence="9 10">DSM 21350</strain>
    </source>
</reference>
<dbReference type="InterPro" id="IPR011538">
    <property type="entry name" value="Nuo51_FMN-bd"/>
</dbReference>
<dbReference type="GO" id="GO:0051539">
    <property type="term" value="F:4 iron, 4 sulfur cluster binding"/>
    <property type="evidence" value="ECO:0007669"/>
    <property type="project" value="UniProtKB-KW"/>
</dbReference>
<dbReference type="Pfam" id="PF10589">
    <property type="entry name" value="NADH_4Fe-4S"/>
    <property type="match status" value="1"/>
</dbReference>
<dbReference type="PANTHER" id="PTHR43578">
    <property type="entry name" value="NADH-QUINONE OXIDOREDUCTASE SUBUNIT F"/>
    <property type="match status" value="1"/>
</dbReference>
<comment type="similarity">
    <text evidence="1">Belongs to the complex I 51 kDa subunit family.</text>
</comment>
<dbReference type="InterPro" id="IPR037207">
    <property type="entry name" value="Nuop51_4Fe4S-bd_sf"/>
</dbReference>
<gene>
    <name evidence="9" type="ORF">BJZ21_002823</name>
</gene>
<feature type="domain" description="NADH-ubiquinone oxidoreductase 51kDa subunit iron-sulphur binding" evidence="8">
    <location>
        <begin position="331"/>
        <end position="410"/>
    </location>
</feature>
<evidence type="ECO:0000259" key="8">
    <source>
        <dbReference type="Pfam" id="PF10589"/>
    </source>
</evidence>
<keyword evidence="4" id="KW-0408">Iron</keyword>
<dbReference type="PANTHER" id="PTHR43578:SF3">
    <property type="entry name" value="NADH-QUINONE OXIDOREDUCTASE SUBUNIT F"/>
    <property type="match status" value="1"/>
</dbReference>
<feature type="region of interest" description="Disordered" evidence="6">
    <location>
        <begin position="1"/>
        <end position="39"/>
    </location>
</feature>
<dbReference type="Gene3D" id="3.40.50.11540">
    <property type="entry name" value="NADH-ubiquinone oxidoreductase 51kDa subunit"/>
    <property type="match status" value="1"/>
</dbReference>
<dbReference type="Proteomes" id="UP000535511">
    <property type="component" value="Unassembled WGS sequence"/>
</dbReference>
<evidence type="ECO:0000256" key="1">
    <source>
        <dbReference type="ARBA" id="ARBA00007523"/>
    </source>
</evidence>
<protein>
    <submittedName>
        <fullName evidence="9">NADH:ubiquinone oxidoreductase subunit F (NADH-binding)</fullName>
    </submittedName>
</protein>
<evidence type="ECO:0000256" key="5">
    <source>
        <dbReference type="ARBA" id="ARBA00023014"/>
    </source>
</evidence>
<comment type="caution">
    <text evidence="9">The sequence shown here is derived from an EMBL/GenBank/DDBJ whole genome shotgun (WGS) entry which is preliminary data.</text>
</comment>
<dbReference type="EMBL" id="JACCBG010000001">
    <property type="protein sequence ID" value="NYD42740.1"/>
    <property type="molecule type" value="Genomic_DNA"/>
</dbReference>
<evidence type="ECO:0000256" key="4">
    <source>
        <dbReference type="ARBA" id="ARBA00023004"/>
    </source>
</evidence>
<feature type="compositionally biased region" description="Basic and acidic residues" evidence="6">
    <location>
        <begin position="1"/>
        <end position="11"/>
    </location>
</feature>
<dbReference type="Pfam" id="PF01512">
    <property type="entry name" value="Complex1_51K"/>
    <property type="match status" value="1"/>
</dbReference>
<evidence type="ECO:0000313" key="9">
    <source>
        <dbReference type="EMBL" id="NYD42740.1"/>
    </source>
</evidence>
<dbReference type="InterPro" id="IPR019575">
    <property type="entry name" value="Nuop51_4Fe4S-bd"/>
</dbReference>
<feature type="domain" description="NADH-ubiquinone oxidoreductase 51kDa subunit FMN-binding" evidence="7">
    <location>
        <begin position="63"/>
        <end position="220"/>
    </location>
</feature>
<organism evidence="9 10">
    <name type="scientific">Nocardioides panaciterrulae</name>
    <dbReference type="NCBI Taxonomy" id="661492"/>
    <lineage>
        <taxon>Bacteria</taxon>
        <taxon>Bacillati</taxon>
        <taxon>Actinomycetota</taxon>
        <taxon>Actinomycetes</taxon>
        <taxon>Propionibacteriales</taxon>
        <taxon>Nocardioidaceae</taxon>
        <taxon>Nocardioides</taxon>
    </lineage>
</organism>
<accession>A0A7Y9E8A5</accession>
<dbReference type="SUPFAM" id="SSF142019">
    <property type="entry name" value="Nqo1 FMN-binding domain-like"/>
    <property type="match status" value="1"/>
</dbReference>
<keyword evidence="2" id="KW-0004">4Fe-4S</keyword>
<evidence type="ECO:0000256" key="6">
    <source>
        <dbReference type="SAM" id="MobiDB-lite"/>
    </source>
</evidence>
<evidence type="ECO:0000259" key="7">
    <source>
        <dbReference type="Pfam" id="PF01512"/>
    </source>
</evidence>
<dbReference type="Gene3D" id="3.10.20.600">
    <property type="match status" value="1"/>
</dbReference>
<proteinExistence type="inferred from homology"/>
<evidence type="ECO:0000256" key="3">
    <source>
        <dbReference type="ARBA" id="ARBA00022723"/>
    </source>
</evidence>
<name>A0A7Y9E8A5_9ACTN</name>
<dbReference type="InterPro" id="IPR037225">
    <property type="entry name" value="Nuo51_FMN-bd_sf"/>
</dbReference>
<dbReference type="RefSeq" id="WP_179664335.1">
    <property type="nucleotide sequence ID" value="NZ_JACCBG010000001.1"/>
</dbReference>
<keyword evidence="10" id="KW-1185">Reference proteome</keyword>
<keyword evidence="9" id="KW-0830">Ubiquinone</keyword>
<dbReference type="SUPFAM" id="SSF142984">
    <property type="entry name" value="Nqo1 middle domain-like"/>
    <property type="match status" value="1"/>
</dbReference>
<sequence length="431" mass="44710">MGTTERVRRQGEAAGTPSPVHLPRLLPAGSPAGPTGLPAHLDRYGGLRSVGSVRQRDALLEEVSRAGLTGRGGAAFPTARKLAAVAAGRRPVVVGNGTEGEPASAKDKVLLAQSPHLVLDGAAVAAELVGASRAIVVVHHSVREIVDDAAAERRRAGSDRIRIEIMTGADRFVGGEASALVHWIERGVPTPTRTPPRASERGLRGRPTLVQNVETLAHVALIARYGADWFRAVGTSREPGSMLVTVQGAVNRPRVDEITIGTPIHEVLSLADGASAPLQALLLGGYFGTWVPAAAADLPFSRAALAPLGASVGAGLVAALPDDVCGLVETARVVRFLADESAGQCGSCLFGLDAIAGELHRLADGSAADQGTLRRWLGQVEGRGACSLPDGAVRLVRSALTVFGSELEQHARGWCCATRTAGILPLPPRRP</sequence>
<dbReference type="SUPFAM" id="SSF140490">
    <property type="entry name" value="Nqo1C-terminal domain-like"/>
    <property type="match status" value="1"/>
</dbReference>
<dbReference type="GO" id="GO:0046872">
    <property type="term" value="F:metal ion binding"/>
    <property type="evidence" value="ECO:0007669"/>
    <property type="project" value="UniProtKB-KW"/>
</dbReference>
<evidence type="ECO:0000256" key="2">
    <source>
        <dbReference type="ARBA" id="ARBA00022485"/>
    </source>
</evidence>
<keyword evidence="5" id="KW-0411">Iron-sulfur</keyword>
<keyword evidence="3" id="KW-0479">Metal-binding</keyword>
<dbReference type="AlphaFoldDB" id="A0A7Y9E8A5"/>
<dbReference type="Gene3D" id="1.20.1440.230">
    <property type="entry name" value="NADH-ubiquinone oxidoreductase 51kDa subunit, iron-sulphur binding domain"/>
    <property type="match status" value="1"/>
</dbReference>